<name>A0A914CY47_9BILA</name>
<protein>
    <submittedName>
        <fullName evidence="2">C-type lectin domain-containing protein</fullName>
    </submittedName>
</protein>
<accession>A0A914CY47</accession>
<sequence length="95" mass="10815">MNIGMISWGSVNGKVQYNLPWDSSGHPYVAYPPTVWFQDIIRQDRTPYLLEEAHVIKRLNGYPISNSNANCVVLNKDGSWTNQDCATPQCYICSY</sequence>
<organism evidence="1 2">
    <name type="scientific">Acrobeloides nanus</name>
    <dbReference type="NCBI Taxonomy" id="290746"/>
    <lineage>
        <taxon>Eukaryota</taxon>
        <taxon>Metazoa</taxon>
        <taxon>Ecdysozoa</taxon>
        <taxon>Nematoda</taxon>
        <taxon>Chromadorea</taxon>
        <taxon>Rhabditida</taxon>
        <taxon>Tylenchina</taxon>
        <taxon>Cephalobomorpha</taxon>
        <taxon>Cephaloboidea</taxon>
        <taxon>Cephalobidae</taxon>
        <taxon>Acrobeloides</taxon>
    </lineage>
</organism>
<reference evidence="2" key="1">
    <citation type="submission" date="2022-11" db="UniProtKB">
        <authorList>
            <consortium name="WormBaseParasite"/>
        </authorList>
    </citation>
    <scope>IDENTIFICATION</scope>
</reference>
<dbReference type="Gene3D" id="3.10.100.10">
    <property type="entry name" value="Mannose-Binding Protein A, subunit A"/>
    <property type="match status" value="1"/>
</dbReference>
<keyword evidence="1" id="KW-1185">Reference proteome</keyword>
<evidence type="ECO:0000313" key="1">
    <source>
        <dbReference type="Proteomes" id="UP000887540"/>
    </source>
</evidence>
<dbReference type="WBParaSite" id="ACRNAN_scaffold15150.g13859.t1">
    <property type="protein sequence ID" value="ACRNAN_scaffold15150.g13859.t1"/>
    <property type="gene ID" value="ACRNAN_scaffold15150.g13859"/>
</dbReference>
<dbReference type="AlphaFoldDB" id="A0A914CY47"/>
<dbReference type="InterPro" id="IPR016187">
    <property type="entry name" value="CTDL_fold"/>
</dbReference>
<dbReference type="Proteomes" id="UP000887540">
    <property type="component" value="Unplaced"/>
</dbReference>
<dbReference type="SUPFAM" id="SSF56436">
    <property type="entry name" value="C-type lectin-like"/>
    <property type="match status" value="1"/>
</dbReference>
<proteinExistence type="predicted"/>
<dbReference type="CDD" id="cd00037">
    <property type="entry name" value="CLECT"/>
    <property type="match status" value="1"/>
</dbReference>
<dbReference type="InterPro" id="IPR016186">
    <property type="entry name" value="C-type_lectin-like/link_sf"/>
</dbReference>
<evidence type="ECO:0000313" key="2">
    <source>
        <dbReference type="WBParaSite" id="ACRNAN_scaffold15150.g13859.t1"/>
    </source>
</evidence>